<reference evidence="3" key="1">
    <citation type="submission" date="2020-12" db="UniProtKB">
        <authorList>
            <consortium name="WormBaseParasite"/>
        </authorList>
    </citation>
    <scope>IDENTIFICATION</scope>
    <source>
        <strain evidence="3">MHco3</strain>
    </source>
</reference>
<keyword evidence="1" id="KW-0472">Membrane</keyword>
<sequence>MSLPIHSHARNLVSIANIHLLSIFFFRVQLFFSSQRVYNSYFSMLRLLFLKVFPYCDVIVDLSCTDSAM</sequence>
<accession>A0A7I4Z7A7</accession>
<proteinExistence type="predicted"/>
<keyword evidence="2" id="KW-1185">Reference proteome</keyword>
<organism evidence="2 3">
    <name type="scientific">Haemonchus contortus</name>
    <name type="common">Barber pole worm</name>
    <dbReference type="NCBI Taxonomy" id="6289"/>
    <lineage>
        <taxon>Eukaryota</taxon>
        <taxon>Metazoa</taxon>
        <taxon>Ecdysozoa</taxon>
        <taxon>Nematoda</taxon>
        <taxon>Chromadorea</taxon>
        <taxon>Rhabditida</taxon>
        <taxon>Rhabditina</taxon>
        <taxon>Rhabditomorpha</taxon>
        <taxon>Strongyloidea</taxon>
        <taxon>Trichostrongylidae</taxon>
        <taxon>Haemonchus</taxon>
    </lineage>
</organism>
<dbReference type="Proteomes" id="UP000025227">
    <property type="component" value="Unplaced"/>
</dbReference>
<evidence type="ECO:0000313" key="3">
    <source>
        <dbReference type="WBParaSite" id="HCON_00192630-00001"/>
    </source>
</evidence>
<evidence type="ECO:0000256" key="1">
    <source>
        <dbReference type="SAM" id="Phobius"/>
    </source>
</evidence>
<protein>
    <submittedName>
        <fullName evidence="3">Ovule protein</fullName>
    </submittedName>
</protein>
<evidence type="ECO:0000313" key="2">
    <source>
        <dbReference type="Proteomes" id="UP000025227"/>
    </source>
</evidence>
<keyword evidence="1" id="KW-1133">Transmembrane helix</keyword>
<dbReference type="WBParaSite" id="HCON_00192630-00001">
    <property type="protein sequence ID" value="HCON_00192630-00001"/>
    <property type="gene ID" value="HCON_00192630"/>
</dbReference>
<keyword evidence="1" id="KW-0812">Transmembrane</keyword>
<dbReference type="AlphaFoldDB" id="A0A7I4Z7A7"/>
<feature type="transmembrane region" description="Helical" evidence="1">
    <location>
        <begin position="12"/>
        <end position="32"/>
    </location>
</feature>
<name>A0A7I4Z7A7_HAECO</name>